<dbReference type="CDD" id="cd12107">
    <property type="entry name" value="Hemerythrin"/>
    <property type="match status" value="1"/>
</dbReference>
<keyword evidence="2" id="KW-0479">Metal-binding</keyword>
<proteinExistence type="inferred from homology"/>
<dbReference type="NCBIfam" id="NF033749">
    <property type="entry name" value="bact_hemeryth"/>
    <property type="match status" value="1"/>
</dbReference>
<dbReference type="GO" id="GO:0046872">
    <property type="term" value="F:metal ion binding"/>
    <property type="evidence" value="ECO:0007669"/>
    <property type="project" value="UniProtKB-KW"/>
</dbReference>
<dbReference type="Pfam" id="PF01814">
    <property type="entry name" value="Hemerythrin"/>
    <property type="match status" value="1"/>
</dbReference>
<dbReference type="NCBIfam" id="TIGR02481">
    <property type="entry name" value="hemeryth_dom"/>
    <property type="match status" value="1"/>
</dbReference>
<comment type="similarity">
    <text evidence="1">Belongs to the hemerythrin family.</text>
</comment>
<accession>A0A380TGQ7</accession>
<protein>
    <recommendedName>
        <fullName evidence="4">Hemerythrin-like domain-containing protein</fullName>
    </recommendedName>
</protein>
<name>A0A380TGQ7_9ZZZZ</name>
<dbReference type="InterPro" id="IPR050669">
    <property type="entry name" value="Hemerythrin"/>
</dbReference>
<dbReference type="PANTHER" id="PTHR37164:SF1">
    <property type="entry name" value="BACTERIOHEMERYTHRIN"/>
    <property type="match status" value="1"/>
</dbReference>
<dbReference type="AlphaFoldDB" id="A0A380TGQ7"/>
<sequence>MNVGRLEWSDHLRTGIGQLDDGHKELIDLYNRIVWLCGHDPSRSDLCERIRSFVNYGRHHFRQEEEYMIELHYPDYVSHKLEHDRLLQDAEDFIENLGGSLQLSEGEAILKYFRHWLLRHIATDDKKLKDFSVASAT</sequence>
<dbReference type="SUPFAM" id="SSF47188">
    <property type="entry name" value="Hemerythrin-like"/>
    <property type="match status" value="1"/>
</dbReference>
<dbReference type="PANTHER" id="PTHR37164">
    <property type="entry name" value="BACTERIOHEMERYTHRIN"/>
    <property type="match status" value="1"/>
</dbReference>
<dbReference type="PROSITE" id="PS00550">
    <property type="entry name" value="HEMERYTHRINS"/>
    <property type="match status" value="1"/>
</dbReference>
<organism evidence="5">
    <name type="scientific">metagenome</name>
    <dbReference type="NCBI Taxonomy" id="256318"/>
    <lineage>
        <taxon>unclassified sequences</taxon>
        <taxon>metagenomes</taxon>
    </lineage>
</organism>
<dbReference type="Gene3D" id="1.20.120.50">
    <property type="entry name" value="Hemerythrin-like"/>
    <property type="match status" value="1"/>
</dbReference>
<evidence type="ECO:0000256" key="2">
    <source>
        <dbReference type="ARBA" id="ARBA00022723"/>
    </source>
</evidence>
<gene>
    <name evidence="5" type="ORF">DF3PB_4760001</name>
</gene>
<feature type="domain" description="Hemerythrin-like" evidence="4">
    <location>
        <begin position="14"/>
        <end position="129"/>
    </location>
</feature>
<dbReference type="InterPro" id="IPR012312">
    <property type="entry name" value="Hemerythrin-like"/>
</dbReference>
<evidence type="ECO:0000259" key="4">
    <source>
        <dbReference type="Pfam" id="PF01814"/>
    </source>
</evidence>
<evidence type="ECO:0000256" key="1">
    <source>
        <dbReference type="ARBA" id="ARBA00010587"/>
    </source>
</evidence>
<dbReference type="InterPro" id="IPR035938">
    <property type="entry name" value="Hemerythrin-like_sf"/>
</dbReference>
<dbReference type="InterPro" id="IPR012827">
    <property type="entry name" value="Hemerythrin_metal-bd"/>
</dbReference>
<dbReference type="EMBL" id="UIDG01000419">
    <property type="protein sequence ID" value="SUS07630.1"/>
    <property type="molecule type" value="Genomic_DNA"/>
</dbReference>
<dbReference type="InterPro" id="IPR016131">
    <property type="entry name" value="Haemerythrin_Fe_BS"/>
</dbReference>
<reference evidence="5" key="1">
    <citation type="submission" date="2018-07" db="EMBL/GenBank/DDBJ databases">
        <authorList>
            <person name="Quirk P.G."/>
            <person name="Krulwich T.A."/>
        </authorList>
    </citation>
    <scope>NUCLEOTIDE SEQUENCE</scope>
</reference>
<evidence type="ECO:0000313" key="5">
    <source>
        <dbReference type="EMBL" id="SUS07630.1"/>
    </source>
</evidence>
<keyword evidence="3" id="KW-0408">Iron</keyword>
<evidence type="ECO:0000256" key="3">
    <source>
        <dbReference type="ARBA" id="ARBA00023004"/>
    </source>
</evidence>